<evidence type="ECO:0000313" key="2">
    <source>
        <dbReference type="Proteomes" id="UP000065822"/>
    </source>
</evidence>
<keyword evidence="2" id="KW-1185">Reference proteome</keyword>
<organism evidence="1 2">
    <name type="scientific">Capnocytophaga haemolytica</name>
    <dbReference type="NCBI Taxonomy" id="45243"/>
    <lineage>
        <taxon>Bacteria</taxon>
        <taxon>Pseudomonadati</taxon>
        <taxon>Bacteroidota</taxon>
        <taxon>Flavobacteriia</taxon>
        <taxon>Flavobacteriales</taxon>
        <taxon>Flavobacteriaceae</taxon>
        <taxon>Capnocytophaga</taxon>
    </lineage>
</organism>
<name>A0ABN4KEB6_9FLAO</name>
<reference evidence="1 2" key="1">
    <citation type="submission" date="2016-02" db="EMBL/GenBank/DDBJ databases">
        <authorList>
            <person name="Holder M.E."/>
            <person name="Ajami N.J."/>
            <person name="Petrosino J.F."/>
        </authorList>
    </citation>
    <scope>NUCLEOTIDE SEQUENCE [LARGE SCALE GENOMIC DNA]</scope>
    <source>
        <strain evidence="1 2">CCUG 32990</strain>
    </source>
</reference>
<gene>
    <name evidence="1" type="ORF">AXF12_09835</name>
</gene>
<proteinExistence type="predicted"/>
<accession>A0ABN4KEB6</accession>
<sequence length="81" mass="9728">MVKYKKFLTPKLQKWSNIKSFSRVFENPQYKKFFAPFSKPSILKVFRGVTSSMKIYKRKLPSPEERELYLNIGKIFLISKF</sequence>
<protein>
    <submittedName>
        <fullName evidence="1">Uncharacterized protein</fullName>
    </submittedName>
</protein>
<evidence type="ECO:0000313" key="1">
    <source>
        <dbReference type="EMBL" id="AMD85783.1"/>
    </source>
</evidence>
<dbReference type="EMBL" id="CP014227">
    <property type="protein sequence ID" value="AMD85783.1"/>
    <property type="molecule type" value="Genomic_DNA"/>
</dbReference>
<dbReference type="Proteomes" id="UP000065822">
    <property type="component" value="Chromosome"/>
</dbReference>